<accession>A0A183BTI7</accession>
<dbReference type="InterPro" id="IPR013087">
    <property type="entry name" value="Znf_C2H2_type"/>
</dbReference>
<reference evidence="16" key="2">
    <citation type="submission" date="2016-06" db="UniProtKB">
        <authorList>
            <consortium name="WormBaseParasite"/>
        </authorList>
    </citation>
    <scope>IDENTIFICATION</scope>
</reference>
<dbReference type="GO" id="GO:0000118">
    <property type="term" value="C:histone deacetylase complex"/>
    <property type="evidence" value="ECO:0007669"/>
    <property type="project" value="TreeGrafter"/>
</dbReference>
<keyword evidence="15" id="KW-1185">Reference proteome</keyword>
<evidence type="ECO:0000313" key="16">
    <source>
        <dbReference type="WBParaSite" id="GPLIN_000392300"/>
    </source>
</evidence>
<comment type="similarity">
    <text evidence="3">Belongs to the ADRM1 family.</text>
</comment>
<evidence type="ECO:0000256" key="3">
    <source>
        <dbReference type="ARBA" id="ARBA00009216"/>
    </source>
</evidence>
<evidence type="ECO:0000256" key="11">
    <source>
        <dbReference type="SAM" id="MobiDB-lite"/>
    </source>
</evidence>
<dbReference type="PROSITE" id="PS51917">
    <property type="entry name" value="PRU"/>
    <property type="match status" value="1"/>
</dbReference>
<dbReference type="PANTHER" id="PTHR16089:SF40">
    <property type="entry name" value="SUPPRESSOR OF ACTIVATED EGL-4 PROTEIN 1"/>
    <property type="match status" value="1"/>
</dbReference>
<sequence>MSVMFASTRGQSTTGTGNLLEFKAGRTLIEPGSTPEKRRAVANPDLGLVYIKHSQDDQLLHLCWQNRKKKDTELDLIIFPGETEFKRINECKNGRVFMLKFKNSEERHLFWMQEPEDTKKDDEICKKMNDLLSNAPPTRPAAVGGRTPTDRAGTMERYAALSNAIGGNLEDIGALGNMDQNQLMRLFSLMNGGASVTPAELANLGQIASGAKAEDGGGAAAVGVPPEVGSISALMGRSGQQKGQNSGQQNAKGEAASDAITPQLLDRIIKAATANVAATSKEKVPSVDLSSFLTRANTQETLRDNKELLKPLLPDQNPLQNADAELAQTVGNPQFRMGQLSDALEQFGFRGEVVDAAKKGDFQQFVEKLTEQENPKKAEAEKAIKKEADAEQIDTAESAAAGIKKDDEEKPSPCPSDDDGMDRKKRTSSGCSTALPPTFLWRSLQPAPVSLRRFHSQLRCPRRFSPSDGPLMSPLSLLKPYTPPPILSPIRNGSGLFHRIAKDESKPCSLAQPKACSISDATNHFEGHNRQQQQHPEEVRMTDEAVAEEEDDERSSARKENGVAPPLVTFHAPQNGMEAEEESGTERKTPPGDGGASSGGCGRPPQRKNGFLFSGDGPSSSGLPFAAELEQLRKQSTASGKTHKASIARMSIRNKLSLTNDDFIRKMSTVSMEEVKGDEAASEEAVFESDAIPHINLGKHYQARVKKWADRAISAQERDAIPDRDQPIFESRSIEHIPQSALAAFETLACSVAVPKPGRNKELALHILAENQGNIQAAVMDLLRCDTLDWEQYPSIYSNLYVDVDDWSPEEISSFQDGIYKSEKDFQQVAAELGNRKEEVEDDDFSETESDITNPSLLGPLSMDCSPAGLSRKQSLPRGVFPPADLVTHPSATSSAFLPLVSTSLSNSAYPWLHGDIFPSPSSSSTSTTNNEQLHGGGAAQNGTPTPGGELVGTADKPEGEGGRPQHHHHYSQSHGYGGHQHHHKIRSTANSKKGAQPSADGFFHCRLCEKRFEKVKSLNAHMKSHAMKARAEAEVQMQQKHQSQPATAPAFPIVPKKEPDNNHLGPLPTTLGAVNLTSAHAAAAVAALRQLQQHQGQHGGMPGTMGSIMGGSLMLRNLYEQAAAAAQSGAATHGSIGTAAQWPSQQNFNA</sequence>
<dbReference type="Gene3D" id="1.10.2020.20">
    <property type="match status" value="1"/>
</dbReference>
<feature type="region of interest" description="Disordered" evidence="11">
    <location>
        <begin position="370"/>
        <end position="432"/>
    </location>
</feature>
<dbReference type="GO" id="GO:0003714">
    <property type="term" value="F:transcription corepressor activity"/>
    <property type="evidence" value="ECO:0007669"/>
    <property type="project" value="TreeGrafter"/>
</dbReference>
<keyword evidence="10" id="KW-0479">Metal-binding</keyword>
<dbReference type="SMART" id="SM00355">
    <property type="entry name" value="ZnF_C2H2"/>
    <property type="match status" value="1"/>
</dbReference>
<feature type="compositionally biased region" description="Low complexity" evidence="11">
    <location>
        <begin position="236"/>
        <end position="253"/>
    </location>
</feature>
<evidence type="ECO:0000256" key="6">
    <source>
        <dbReference type="ARBA" id="ARBA00023163"/>
    </source>
</evidence>
<dbReference type="PANTHER" id="PTHR16089">
    <property type="entry name" value="REST COREPRESSOR COREST PROTEIN-RELATED"/>
    <property type="match status" value="1"/>
</dbReference>
<evidence type="ECO:0000256" key="2">
    <source>
        <dbReference type="ARBA" id="ARBA00004496"/>
    </source>
</evidence>
<evidence type="ECO:0000256" key="5">
    <source>
        <dbReference type="ARBA" id="ARBA00023015"/>
    </source>
</evidence>
<evidence type="ECO:0000313" key="15">
    <source>
        <dbReference type="Proteomes" id="UP000050741"/>
    </source>
</evidence>
<dbReference type="GO" id="GO:0005667">
    <property type="term" value="C:transcription regulator complex"/>
    <property type="evidence" value="ECO:0007669"/>
    <property type="project" value="TreeGrafter"/>
</dbReference>
<evidence type="ECO:0000259" key="14">
    <source>
        <dbReference type="PROSITE" id="PS51917"/>
    </source>
</evidence>
<keyword evidence="5" id="KW-0805">Transcription regulation</keyword>
<evidence type="ECO:0000256" key="9">
    <source>
        <dbReference type="ARBA" id="ARBA00070663"/>
    </source>
</evidence>
<feature type="region of interest" description="Disordered" evidence="11">
    <location>
        <begin position="236"/>
        <end position="256"/>
    </location>
</feature>
<dbReference type="Pfam" id="PF04683">
    <property type="entry name" value="Rpn13_ADRM1_Pru"/>
    <property type="match status" value="1"/>
</dbReference>
<keyword evidence="10" id="KW-0863">Zinc-finger</keyword>
<feature type="compositionally biased region" description="Acidic residues" evidence="11">
    <location>
        <begin position="840"/>
        <end position="850"/>
    </location>
</feature>
<evidence type="ECO:0000259" key="12">
    <source>
        <dbReference type="PROSITE" id="PS50157"/>
    </source>
</evidence>
<dbReference type="InterPro" id="IPR038108">
    <property type="entry name" value="RPN13_DEUBAD_sf"/>
</dbReference>
<dbReference type="Gene3D" id="2.30.29.70">
    <property type="entry name" value="Proteasomal ubiquitin receptor Rpn13/ADRM1"/>
    <property type="match status" value="1"/>
</dbReference>
<evidence type="ECO:0000256" key="7">
    <source>
        <dbReference type="ARBA" id="ARBA00023242"/>
    </source>
</evidence>
<reference evidence="15" key="1">
    <citation type="submission" date="2014-05" db="EMBL/GenBank/DDBJ databases">
        <title>The genome and life-stage specific transcriptomes of Globodera pallida elucidate key aspects of plant parasitism by a cyst nematode.</title>
        <authorList>
            <person name="Cotton J.A."/>
            <person name="Lilley C.J."/>
            <person name="Jones L.M."/>
            <person name="Kikuchi T."/>
            <person name="Reid A.J."/>
            <person name="Thorpe P."/>
            <person name="Tsai I.J."/>
            <person name="Beasley H."/>
            <person name="Blok V."/>
            <person name="Cock P.J.A."/>
            <person name="Van den Akker S.E."/>
            <person name="Holroyd N."/>
            <person name="Hunt M."/>
            <person name="Mantelin S."/>
            <person name="Naghra H."/>
            <person name="Pain A."/>
            <person name="Palomares-Rius J.E."/>
            <person name="Zarowiecki M."/>
            <person name="Berriman M."/>
            <person name="Jones J.T."/>
            <person name="Urwin P.E."/>
        </authorList>
    </citation>
    <scope>NUCLEOTIDE SEQUENCE [LARGE SCALE GENOMIC DNA]</scope>
    <source>
        <strain evidence="15">Lindley</strain>
    </source>
</reference>
<comment type="subcellular location">
    <subcellularLocation>
        <location evidence="2">Cytoplasm</location>
    </subcellularLocation>
    <subcellularLocation>
        <location evidence="1">Nucleus</location>
    </subcellularLocation>
</comment>
<keyword evidence="6" id="KW-0804">Transcription</keyword>
<comment type="function">
    <text evidence="8">May function as a proteasomal ubiquitin receptor. May promote the deubiquitinating activity associated with the 26S proteasome.</text>
</comment>
<evidence type="ECO:0000256" key="1">
    <source>
        <dbReference type="ARBA" id="ARBA00004123"/>
    </source>
</evidence>
<feature type="compositionally biased region" description="Gly residues" evidence="11">
    <location>
        <begin position="592"/>
        <end position="602"/>
    </location>
</feature>
<dbReference type="InterPro" id="IPR044868">
    <property type="entry name" value="Rpn13/ADRM1_Pru"/>
</dbReference>
<organism evidence="15 16">
    <name type="scientific">Globodera pallida</name>
    <name type="common">Potato cyst nematode worm</name>
    <name type="synonym">Heterodera pallida</name>
    <dbReference type="NCBI Taxonomy" id="36090"/>
    <lineage>
        <taxon>Eukaryota</taxon>
        <taxon>Metazoa</taxon>
        <taxon>Ecdysozoa</taxon>
        <taxon>Nematoda</taxon>
        <taxon>Chromadorea</taxon>
        <taxon>Rhabditida</taxon>
        <taxon>Tylenchina</taxon>
        <taxon>Tylenchomorpha</taxon>
        <taxon>Tylenchoidea</taxon>
        <taxon>Heteroderidae</taxon>
        <taxon>Heteroderinae</taxon>
        <taxon>Globodera</taxon>
    </lineage>
</organism>
<evidence type="ECO:0000256" key="4">
    <source>
        <dbReference type="ARBA" id="ARBA00022490"/>
    </source>
</evidence>
<feature type="region of interest" description="Disordered" evidence="11">
    <location>
        <begin position="526"/>
        <end position="623"/>
    </location>
</feature>
<keyword evidence="4" id="KW-0963">Cytoplasm</keyword>
<dbReference type="PROSITE" id="PS50157">
    <property type="entry name" value="ZINC_FINGER_C2H2_2"/>
    <property type="match status" value="1"/>
</dbReference>
<keyword evidence="10" id="KW-0862">Zinc</keyword>
<dbReference type="GO" id="GO:0006357">
    <property type="term" value="P:regulation of transcription by RNA polymerase II"/>
    <property type="evidence" value="ECO:0007669"/>
    <property type="project" value="TreeGrafter"/>
</dbReference>
<feature type="domain" description="Pru" evidence="14">
    <location>
        <begin position="14"/>
        <end position="135"/>
    </location>
</feature>
<feature type="region of interest" description="Disordered" evidence="11">
    <location>
        <begin position="921"/>
        <end position="998"/>
    </location>
</feature>
<feature type="compositionally biased region" description="Basic and acidic residues" evidence="11">
    <location>
        <begin position="370"/>
        <end position="389"/>
    </location>
</feature>
<dbReference type="CDD" id="cd13314">
    <property type="entry name" value="PH_Rpn13"/>
    <property type="match status" value="1"/>
</dbReference>
<dbReference type="Proteomes" id="UP000050741">
    <property type="component" value="Unassembled WGS sequence"/>
</dbReference>
<dbReference type="GO" id="GO:0005737">
    <property type="term" value="C:cytoplasm"/>
    <property type="evidence" value="ECO:0007669"/>
    <property type="project" value="UniProtKB-SubCell"/>
</dbReference>
<dbReference type="InterPro" id="IPR038633">
    <property type="entry name" value="Rpn13/ADRM1_Pru_sf"/>
</dbReference>
<dbReference type="FunFam" id="2.30.29.70:FF:000001">
    <property type="entry name" value="Proteasomal ubiquitin receptor ADRM1"/>
    <property type="match status" value="1"/>
</dbReference>
<dbReference type="WBParaSite" id="GPLIN_000392300">
    <property type="protein sequence ID" value="GPLIN_000392300"/>
    <property type="gene ID" value="GPLIN_000392300"/>
</dbReference>
<feature type="compositionally biased region" description="Basic and acidic residues" evidence="11">
    <location>
        <begin position="526"/>
        <end position="543"/>
    </location>
</feature>
<protein>
    <recommendedName>
        <fullName evidence="9">Proteasomal ubiquitin receptor ADRM1 homolog</fullName>
    </recommendedName>
</protein>
<dbReference type="PROSITE" id="PS51156">
    <property type="entry name" value="ELM2"/>
    <property type="match status" value="1"/>
</dbReference>
<feature type="domain" description="C2H2-type" evidence="12">
    <location>
        <begin position="1004"/>
        <end position="1031"/>
    </location>
</feature>
<dbReference type="InterPro" id="IPR051066">
    <property type="entry name" value="Trans_reg/Corepressor"/>
</dbReference>
<evidence type="ECO:0000256" key="10">
    <source>
        <dbReference type="PROSITE-ProRule" id="PRU00042"/>
    </source>
</evidence>
<feature type="region of interest" description="Disordered" evidence="11">
    <location>
        <begin position="834"/>
        <end position="876"/>
    </location>
</feature>
<evidence type="ECO:0000256" key="8">
    <source>
        <dbReference type="ARBA" id="ARBA00054744"/>
    </source>
</evidence>
<dbReference type="GO" id="GO:0008270">
    <property type="term" value="F:zinc ion binding"/>
    <property type="evidence" value="ECO:0007669"/>
    <property type="project" value="UniProtKB-KW"/>
</dbReference>
<feature type="region of interest" description="Disordered" evidence="11">
    <location>
        <begin position="131"/>
        <end position="150"/>
    </location>
</feature>
<dbReference type="AlphaFoldDB" id="A0A183BTI7"/>
<proteinExistence type="inferred from homology"/>
<dbReference type="PROSITE" id="PS00028">
    <property type="entry name" value="ZINC_FINGER_C2H2_1"/>
    <property type="match status" value="1"/>
</dbReference>
<evidence type="ECO:0000259" key="13">
    <source>
        <dbReference type="PROSITE" id="PS51156"/>
    </source>
</evidence>
<feature type="domain" description="ELM2" evidence="13">
    <location>
        <begin position="693"/>
        <end position="786"/>
    </location>
</feature>
<keyword evidence="7" id="KW-0539">Nucleus</keyword>
<name>A0A183BTI7_GLOPA</name>
<dbReference type="InterPro" id="IPR000949">
    <property type="entry name" value="ELM2_dom"/>
</dbReference>